<dbReference type="Gene3D" id="1.50.10.20">
    <property type="match status" value="1"/>
</dbReference>
<organism evidence="2 3">
    <name type="scientific">Amycolatopsis echigonensis</name>
    <dbReference type="NCBI Taxonomy" id="2576905"/>
    <lineage>
        <taxon>Bacteria</taxon>
        <taxon>Bacillati</taxon>
        <taxon>Actinomycetota</taxon>
        <taxon>Actinomycetes</taxon>
        <taxon>Pseudonocardiales</taxon>
        <taxon>Pseudonocardiaceae</taxon>
        <taxon>Amycolatopsis</taxon>
    </lineage>
</organism>
<accession>A0A2N3X163</accession>
<proteinExistence type="predicted"/>
<keyword evidence="1" id="KW-0862">Zinc</keyword>
<dbReference type="GO" id="GO:0046872">
    <property type="term" value="F:metal ion binding"/>
    <property type="evidence" value="ECO:0007669"/>
    <property type="project" value="UniProtKB-KW"/>
</dbReference>
<dbReference type="RefSeq" id="WP_101434359.1">
    <property type="nucleotide sequence ID" value="NZ_PJMY01000002.1"/>
</dbReference>
<protein>
    <submittedName>
        <fullName evidence="2">Lanthionine synthetase-like protein</fullName>
    </submittedName>
</protein>
<dbReference type="InterPro" id="IPR007822">
    <property type="entry name" value="LANC-like"/>
</dbReference>
<dbReference type="InterPro" id="IPR033889">
    <property type="entry name" value="LanC"/>
</dbReference>
<reference evidence="2 3" key="1">
    <citation type="submission" date="2017-12" db="EMBL/GenBank/DDBJ databases">
        <title>Sequencing the genomes of 1000 Actinobacteria strains.</title>
        <authorList>
            <person name="Klenk H.-P."/>
        </authorList>
    </citation>
    <scope>NUCLEOTIDE SEQUENCE [LARGE SCALE GENOMIC DNA]</scope>
    <source>
        <strain evidence="2 3">DSM 45165</strain>
    </source>
</reference>
<dbReference type="AlphaFoldDB" id="A0A2N3X163"/>
<dbReference type="PRINTS" id="PR01955">
    <property type="entry name" value="LANCFRANKIA"/>
</dbReference>
<dbReference type="PRINTS" id="PR01950">
    <property type="entry name" value="LANCSUPER"/>
</dbReference>
<dbReference type="OrthoDB" id="1882482at2"/>
<keyword evidence="3" id="KW-1185">Reference proteome</keyword>
<comment type="caution">
    <text evidence="2">The sequence shown here is derived from an EMBL/GenBank/DDBJ whole genome shotgun (WGS) entry which is preliminary data.</text>
</comment>
<dbReference type="Proteomes" id="UP000233750">
    <property type="component" value="Unassembled WGS sequence"/>
</dbReference>
<dbReference type="EMBL" id="PJMY01000002">
    <property type="protein sequence ID" value="PKV99844.1"/>
    <property type="molecule type" value="Genomic_DNA"/>
</dbReference>
<dbReference type="SMART" id="SM01260">
    <property type="entry name" value="LANC_like"/>
    <property type="match status" value="1"/>
</dbReference>
<sequence length="416" mass="43632">MNADLASNTAVEYATGIADRLARPDAAHLPTDEPWWHQSLAHGAPGVALLHIELAAAGIRPFDRAHDWLTAVTSKPITAGASTGLFYGAPAVARALAGAATVRPGTYQSALTPLTRQIAADAHNRVDKAHERMDAVGMLPQMAEFDTIRGLAGLGAHLLHHDPDGTALPAVLGALVRLTQPVMVEGEAMPGWWTLTGPTGHADDEFPGGHGNFGVAHGIGGPLALLAQALRRGIAVDGQRQAVATICAWLDSWRISTPSGHRWPYMITRDEARSTPMHVRHSGASRRPSWCYGTAGIARTLHLAALALDDADRRQTAEEALISAVTDPEQDALISDASLCHGYAGLARITAHTAIDALEPAASRLRGLATEMLHRACAQAVPESPGFLEGAAGVGVAALAAEIEPATGWDTSMLIT</sequence>
<feature type="binding site" evidence="1">
    <location>
        <position position="340"/>
    </location>
    <ligand>
        <name>Zn(2+)</name>
        <dbReference type="ChEBI" id="CHEBI:29105"/>
    </ligand>
</feature>
<evidence type="ECO:0000313" key="2">
    <source>
        <dbReference type="EMBL" id="PKV99844.1"/>
    </source>
</evidence>
<feature type="binding site" evidence="1">
    <location>
        <position position="291"/>
    </location>
    <ligand>
        <name>Zn(2+)</name>
        <dbReference type="ChEBI" id="CHEBI:29105"/>
    </ligand>
</feature>
<name>A0A2N3X163_9PSEU</name>
<evidence type="ECO:0000313" key="3">
    <source>
        <dbReference type="Proteomes" id="UP000233750"/>
    </source>
</evidence>
<dbReference type="GO" id="GO:0031179">
    <property type="term" value="P:peptide modification"/>
    <property type="evidence" value="ECO:0007669"/>
    <property type="project" value="InterPro"/>
</dbReference>
<gene>
    <name evidence="2" type="ORF">ATK30_0833</name>
</gene>
<keyword evidence="1" id="KW-0479">Metal-binding</keyword>
<dbReference type="Pfam" id="PF05147">
    <property type="entry name" value="LANC_like"/>
    <property type="match status" value="1"/>
</dbReference>
<dbReference type="SUPFAM" id="SSF158745">
    <property type="entry name" value="LanC-like"/>
    <property type="match status" value="1"/>
</dbReference>
<dbReference type="CDD" id="cd04793">
    <property type="entry name" value="LanC"/>
    <property type="match status" value="1"/>
</dbReference>
<feature type="binding site" evidence="1">
    <location>
        <position position="341"/>
    </location>
    <ligand>
        <name>Zn(2+)</name>
        <dbReference type="ChEBI" id="CHEBI:29105"/>
    </ligand>
</feature>
<evidence type="ECO:0000256" key="1">
    <source>
        <dbReference type="PIRSR" id="PIRSR607822-1"/>
    </source>
</evidence>